<evidence type="ECO:0000313" key="3">
    <source>
        <dbReference type="Proteomes" id="UP000265618"/>
    </source>
</evidence>
<organism evidence="2 3">
    <name type="scientific">Kipferlia bialata</name>
    <dbReference type="NCBI Taxonomy" id="797122"/>
    <lineage>
        <taxon>Eukaryota</taxon>
        <taxon>Metamonada</taxon>
        <taxon>Carpediemonas-like organisms</taxon>
        <taxon>Kipferlia</taxon>
    </lineage>
</organism>
<reference evidence="2 3" key="1">
    <citation type="journal article" date="2018" name="PLoS ONE">
        <title>The draft genome of Kipferlia bialata reveals reductive genome evolution in fornicate parasites.</title>
        <authorList>
            <person name="Tanifuji G."/>
            <person name="Takabayashi S."/>
            <person name="Kume K."/>
            <person name="Takagi M."/>
            <person name="Nakayama T."/>
            <person name="Kamikawa R."/>
            <person name="Inagaki Y."/>
            <person name="Hashimoto T."/>
        </authorList>
    </citation>
    <scope>NUCLEOTIDE SEQUENCE [LARGE SCALE GENOMIC DNA]</scope>
    <source>
        <strain evidence="2">NY0173</strain>
    </source>
</reference>
<protein>
    <submittedName>
        <fullName evidence="2">Uncharacterized protein</fullName>
    </submittedName>
</protein>
<sequence>MLPMGLRQDAINAAADRAKTRQAEGWETSRDRGAEQSIQWPEEMLGPVDNVSMAVVQLSEAQFDVISDICAGMSG</sequence>
<evidence type="ECO:0000256" key="1">
    <source>
        <dbReference type="SAM" id="MobiDB-lite"/>
    </source>
</evidence>
<dbReference type="EMBL" id="BDIP01006590">
    <property type="protein sequence ID" value="GIQ90738.1"/>
    <property type="molecule type" value="Genomic_DNA"/>
</dbReference>
<dbReference type="AlphaFoldDB" id="A0A9K3D7R4"/>
<evidence type="ECO:0000313" key="2">
    <source>
        <dbReference type="EMBL" id="GIQ90738.1"/>
    </source>
</evidence>
<proteinExistence type="predicted"/>
<keyword evidence="3" id="KW-1185">Reference proteome</keyword>
<comment type="caution">
    <text evidence="2">The sequence shown here is derived from an EMBL/GenBank/DDBJ whole genome shotgun (WGS) entry which is preliminary data.</text>
</comment>
<gene>
    <name evidence="2" type="ORF">KIPB_013642</name>
</gene>
<dbReference type="Proteomes" id="UP000265618">
    <property type="component" value="Unassembled WGS sequence"/>
</dbReference>
<accession>A0A9K3D7R4</accession>
<name>A0A9K3D7R4_9EUKA</name>
<feature type="compositionally biased region" description="Basic and acidic residues" evidence="1">
    <location>
        <begin position="16"/>
        <end position="34"/>
    </location>
</feature>
<feature type="region of interest" description="Disordered" evidence="1">
    <location>
        <begin position="13"/>
        <end position="36"/>
    </location>
</feature>